<dbReference type="EMBL" id="CAJVPS010000384">
    <property type="protein sequence ID" value="CAG8482231.1"/>
    <property type="molecule type" value="Genomic_DNA"/>
</dbReference>
<dbReference type="AlphaFoldDB" id="A0A9N8WF81"/>
<reference evidence="1" key="1">
    <citation type="submission" date="2021-06" db="EMBL/GenBank/DDBJ databases">
        <authorList>
            <person name="Kallberg Y."/>
            <person name="Tangrot J."/>
            <person name="Rosling A."/>
        </authorList>
    </citation>
    <scope>NUCLEOTIDE SEQUENCE</scope>
    <source>
        <strain evidence="1">FL130A</strain>
    </source>
</reference>
<protein>
    <submittedName>
        <fullName evidence="1">7852_t:CDS:1</fullName>
    </submittedName>
</protein>
<dbReference type="OrthoDB" id="2277186at2759"/>
<keyword evidence="2" id="KW-1185">Reference proteome</keyword>
<organism evidence="1 2">
    <name type="scientific">Ambispora leptoticha</name>
    <dbReference type="NCBI Taxonomy" id="144679"/>
    <lineage>
        <taxon>Eukaryota</taxon>
        <taxon>Fungi</taxon>
        <taxon>Fungi incertae sedis</taxon>
        <taxon>Mucoromycota</taxon>
        <taxon>Glomeromycotina</taxon>
        <taxon>Glomeromycetes</taxon>
        <taxon>Archaeosporales</taxon>
        <taxon>Ambisporaceae</taxon>
        <taxon>Ambispora</taxon>
    </lineage>
</organism>
<comment type="caution">
    <text evidence="1">The sequence shown here is derived from an EMBL/GenBank/DDBJ whole genome shotgun (WGS) entry which is preliminary data.</text>
</comment>
<sequence length="171" mass="19255">MAPPNQDSYSSNEHLESLGNSFYLKDNQSSLKLNQMSHQKERGKQPSYHQKSSRTRYVIVNSNPEQSATASGPVTFELFKYLGGLHSSLAALSILTLITSRKDPDVSLNNEKMSLLVLGIASGSTTWFDLRQTSVWDRSFYKERRGVFNLLVALMNAVAYLRSVKKSRSLF</sequence>
<accession>A0A9N8WF81</accession>
<gene>
    <name evidence="1" type="ORF">ALEPTO_LOCUS2549</name>
</gene>
<name>A0A9N8WF81_9GLOM</name>
<evidence type="ECO:0000313" key="1">
    <source>
        <dbReference type="EMBL" id="CAG8482231.1"/>
    </source>
</evidence>
<dbReference type="Proteomes" id="UP000789508">
    <property type="component" value="Unassembled WGS sequence"/>
</dbReference>
<evidence type="ECO:0000313" key="2">
    <source>
        <dbReference type="Proteomes" id="UP000789508"/>
    </source>
</evidence>
<proteinExistence type="predicted"/>